<sequence length="509" mass="57935">MRCRYLYHNTNDTIHPFRLKTYHKPQLCCNTLENYIDQTKLELSSLQVRDFRDNLTSAERRSISSLYNDKSIIIKKSDKSNNVVITDKKNYLSEAYRQLDSPHYIKLQSFDFANLRYNLNNYIIGMHRRGALDKTTFDYLLKSNQQNYGPGHMHVLPKIHKLDPMVLNKITNNFDSIGIITHPGRPIISQIGTVTESIGRVVDSQLVSIVQSHSTYLKDTTDLILKLENLRPPSECLLCSFDISQMFTNCPIDEIMPAVKNAFDNFDKSQFKIKSLPTDDLLLESILRNNVFEFNNILWKQQIGAAIGAIPSPQLLPFTLQLYSPAIIHLTPLLFMLPYVNRVDYMTINKMVIFNEVHYSIHSNKRSNYSKTTKEIYLASDITYLAFKMAGIEDNTDSASSTASEMINIADTDTILWPLTDSASRSSRRSHSSRKTHSSSSSSVLARARAKAEAAKVKVHFAEKETLLLKEKALIEEKMSIESAKVERKKAGIEVDLVQRSKTEGSSSS</sequence>
<evidence type="ECO:0000313" key="3">
    <source>
        <dbReference type="Proteomes" id="UP000683360"/>
    </source>
</evidence>
<dbReference type="PANTHER" id="PTHR21301">
    <property type="entry name" value="REVERSE TRANSCRIPTASE"/>
    <property type="match status" value="1"/>
</dbReference>
<feature type="region of interest" description="Disordered" evidence="1">
    <location>
        <begin position="424"/>
        <end position="445"/>
    </location>
</feature>
<dbReference type="AlphaFoldDB" id="A0A8S3U1H6"/>
<comment type="caution">
    <text evidence="2">The sequence shown here is derived from an EMBL/GenBank/DDBJ whole genome shotgun (WGS) entry which is preliminary data.</text>
</comment>
<accession>A0A8S3U1H6</accession>
<dbReference type="PANTHER" id="PTHR21301:SF10">
    <property type="entry name" value="REVERSE TRANSCRIPTASE DOMAIN-CONTAINING PROTEIN"/>
    <property type="match status" value="1"/>
</dbReference>
<feature type="compositionally biased region" description="Basic residues" evidence="1">
    <location>
        <begin position="426"/>
        <end position="437"/>
    </location>
</feature>
<keyword evidence="3" id="KW-1185">Reference proteome</keyword>
<dbReference type="EMBL" id="CAJPWZ010002506">
    <property type="protein sequence ID" value="CAG2239183.1"/>
    <property type="molecule type" value="Genomic_DNA"/>
</dbReference>
<evidence type="ECO:0000313" key="2">
    <source>
        <dbReference type="EMBL" id="CAG2239183.1"/>
    </source>
</evidence>
<reference evidence="2" key="1">
    <citation type="submission" date="2021-03" db="EMBL/GenBank/DDBJ databases">
        <authorList>
            <person name="Bekaert M."/>
        </authorList>
    </citation>
    <scope>NUCLEOTIDE SEQUENCE</scope>
</reference>
<gene>
    <name evidence="2" type="ORF">MEDL_51565</name>
</gene>
<name>A0A8S3U1H6_MYTED</name>
<evidence type="ECO:0008006" key="4">
    <source>
        <dbReference type="Google" id="ProtNLM"/>
    </source>
</evidence>
<proteinExistence type="predicted"/>
<protein>
    <recommendedName>
        <fullName evidence="4">Reverse transcriptase domain-containing protein</fullName>
    </recommendedName>
</protein>
<organism evidence="2 3">
    <name type="scientific">Mytilus edulis</name>
    <name type="common">Blue mussel</name>
    <dbReference type="NCBI Taxonomy" id="6550"/>
    <lineage>
        <taxon>Eukaryota</taxon>
        <taxon>Metazoa</taxon>
        <taxon>Spiralia</taxon>
        <taxon>Lophotrochozoa</taxon>
        <taxon>Mollusca</taxon>
        <taxon>Bivalvia</taxon>
        <taxon>Autobranchia</taxon>
        <taxon>Pteriomorphia</taxon>
        <taxon>Mytilida</taxon>
        <taxon>Mytiloidea</taxon>
        <taxon>Mytilidae</taxon>
        <taxon>Mytilinae</taxon>
        <taxon>Mytilus</taxon>
    </lineage>
</organism>
<dbReference type="Proteomes" id="UP000683360">
    <property type="component" value="Unassembled WGS sequence"/>
</dbReference>
<dbReference type="OrthoDB" id="6131042at2759"/>
<evidence type="ECO:0000256" key="1">
    <source>
        <dbReference type="SAM" id="MobiDB-lite"/>
    </source>
</evidence>